<comment type="similarity">
    <text evidence="3">Belongs to the annexin family.</text>
</comment>
<dbReference type="InterPro" id="IPR018252">
    <property type="entry name" value="Annexin_repeat_CS"/>
</dbReference>
<dbReference type="Pfam" id="PF00191">
    <property type="entry name" value="Annexin"/>
    <property type="match status" value="4"/>
</dbReference>
<keyword evidence="1 3" id="KW-0677">Repeat</keyword>
<sequence>MATIAVPNQVSIAADAEALYKACKGWGTDEKAIIQVLGRRNAGQRRLIRFAYQELYKEDLVRRLEKELTGDFERAVYRWILDPADRDAVLAHLELRKSTDQYPVLVEISCTRSSEELLSIRRAFHARYQRSLEEQVYDNTKGRSLFTGMISESFACFSQLLIRLVSAIRYEGEEINKTLAKSEAKVLHEAIKDKKLNNDEVIRILTTRSKLQLQLIFNVYREEQGTSITKNLPNKSKDEFLATLRITVRCLKDPKKYFEKVLRDSMQRLGTDEDALTRVIVTRAEKDLKEIKELYYKRNNVRLDEAVDKDTRGDYKDMLLTLLGNEV</sequence>
<evidence type="ECO:0000256" key="2">
    <source>
        <dbReference type="ARBA" id="ARBA00023216"/>
    </source>
</evidence>
<name>A0ABR2BNF4_9ROSI</name>
<reference evidence="4 5" key="1">
    <citation type="journal article" date="2024" name="G3 (Bethesda)">
        <title>Genome assembly of Hibiscus sabdariffa L. provides insights into metabolisms of medicinal natural products.</title>
        <authorList>
            <person name="Kim T."/>
        </authorList>
    </citation>
    <scope>NUCLEOTIDE SEQUENCE [LARGE SCALE GENOMIC DNA]</scope>
    <source>
        <strain evidence="4">TK-2024</strain>
        <tissue evidence="4">Old leaves</tissue>
    </source>
</reference>
<dbReference type="EMBL" id="JBBPBM010000098">
    <property type="protein sequence ID" value="KAK8508666.1"/>
    <property type="molecule type" value="Genomic_DNA"/>
</dbReference>
<dbReference type="PANTHER" id="PTHR10502:SF204">
    <property type="entry name" value="ANNEXIN"/>
    <property type="match status" value="1"/>
</dbReference>
<evidence type="ECO:0000256" key="1">
    <source>
        <dbReference type="ARBA" id="ARBA00022737"/>
    </source>
</evidence>
<gene>
    <name evidence="4" type="ORF">V6N12_032662</name>
</gene>
<keyword evidence="3" id="KW-0111">Calcium/phospholipid-binding</keyword>
<dbReference type="PANTHER" id="PTHR10502">
    <property type="entry name" value="ANNEXIN"/>
    <property type="match status" value="1"/>
</dbReference>
<accession>A0ABR2BNF4</accession>
<evidence type="ECO:0000256" key="3">
    <source>
        <dbReference type="RuleBase" id="RU003540"/>
    </source>
</evidence>
<protein>
    <recommendedName>
        <fullName evidence="3">Annexin</fullName>
    </recommendedName>
</protein>
<proteinExistence type="inferred from homology"/>
<dbReference type="InterPro" id="IPR018502">
    <property type="entry name" value="Annexin_repeat"/>
</dbReference>
<dbReference type="PROSITE" id="PS51897">
    <property type="entry name" value="ANNEXIN_2"/>
    <property type="match status" value="4"/>
</dbReference>
<dbReference type="Proteomes" id="UP001472677">
    <property type="component" value="Unassembled WGS sequence"/>
</dbReference>
<dbReference type="SUPFAM" id="SSF47874">
    <property type="entry name" value="Annexin"/>
    <property type="match status" value="1"/>
</dbReference>
<dbReference type="SMART" id="SM00335">
    <property type="entry name" value="ANX"/>
    <property type="match status" value="4"/>
</dbReference>
<evidence type="ECO:0000313" key="4">
    <source>
        <dbReference type="EMBL" id="KAK8508666.1"/>
    </source>
</evidence>
<comment type="domain">
    <text evidence="3">A pair of annexin repeats may form one binding site for calcium and phospholipid.</text>
</comment>
<dbReference type="Gene3D" id="1.10.220.10">
    <property type="entry name" value="Annexin"/>
    <property type="match status" value="4"/>
</dbReference>
<comment type="caution">
    <text evidence="4">The sequence shown here is derived from an EMBL/GenBank/DDBJ whole genome shotgun (WGS) entry which is preliminary data.</text>
</comment>
<keyword evidence="3" id="KW-0106">Calcium</keyword>
<evidence type="ECO:0000313" key="5">
    <source>
        <dbReference type="Proteomes" id="UP001472677"/>
    </source>
</evidence>
<dbReference type="InterPro" id="IPR001464">
    <property type="entry name" value="Annexin"/>
</dbReference>
<dbReference type="PROSITE" id="PS00223">
    <property type="entry name" value="ANNEXIN_1"/>
    <property type="match status" value="1"/>
</dbReference>
<keyword evidence="5" id="KW-1185">Reference proteome</keyword>
<dbReference type="PRINTS" id="PR00196">
    <property type="entry name" value="ANNEXIN"/>
</dbReference>
<organism evidence="4 5">
    <name type="scientific">Hibiscus sabdariffa</name>
    <name type="common">roselle</name>
    <dbReference type="NCBI Taxonomy" id="183260"/>
    <lineage>
        <taxon>Eukaryota</taxon>
        <taxon>Viridiplantae</taxon>
        <taxon>Streptophyta</taxon>
        <taxon>Embryophyta</taxon>
        <taxon>Tracheophyta</taxon>
        <taxon>Spermatophyta</taxon>
        <taxon>Magnoliopsida</taxon>
        <taxon>eudicotyledons</taxon>
        <taxon>Gunneridae</taxon>
        <taxon>Pentapetalae</taxon>
        <taxon>rosids</taxon>
        <taxon>malvids</taxon>
        <taxon>Malvales</taxon>
        <taxon>Malvaceae</taxon>
        <taxon>Malvoideae</taxon>
        <taxon>Hibiscus</taxon>
    </lineage>
</organism>
<keyword evidence="2 3" id="KW-0041">Annexin</keyword>
<dbReference type="InterPro" id="IPR037104">
    <property type="entry name" value="Annexin_sf"/>
</dbReference>